<protein>
    <submittedName>
        <fullName evidence="1">Uncharacterized protein</fullName>
    </submittedName>
</protein>
<comment type="caution">
    <text evidence="1">The sequence shown here is derived from an EMBL/GenBank/DDBJ whole genome shotgun (WGS) entry which is preliminary data.</text>
</comment>
<sequence length="100" mass="11718">MDVMSSISNPDCDPIEIYGRVAFGERRSNYEKCQLMMDCPLWQVLTIQHRRKSCVGCHYIRHISAMLTLKVTRTCSVNKLFDICRLLDYLSKMVLRIVMK</sequence>
<dbReference type="AlphaFoldDB" id="A0AAV4QG82"/>
<evidence type="ECO:0000313" key="2">
    <source>
        <dbReference type="Proteomes" id="UP001054837"/>
    </source>
</evidence>
<dbReference type="EMBL" id="BPLQ01004579">
    <property type="protein sequence ID" value="GIY09068.1"/>
    <property type="molecule type" value="Genomic_DNA"/>
</dbReference>
<gene>
    <name evidence="1" type="ORF">CDAR_234221</name>
</gene>
<keyword evidence="2" id="KW-1185">Reference proteome</keyword>
<reference evidence="1 2" key="1">
    <citation type="submission" date="2021-06" db="EMBL/GenBank/DDBJ databases">
        <title>Caerostris darwini draft genome.</title>
        <authorList>
            <person name="Kono N."/>
            <person name="Arakawa K."/>
        </authorList>
    </citation>
    <scope>NUCLEOTIDE SEQUENCE [LARGE SCALE GENOMIC DNA]</scope>
</reference>
<evidence type="ECO:0000313" key="1">
    <source>
        <dbReference type="EMBL" id="GIY09068.1"/>
    </source>
</evidence>
<name>A0AAV4QG82_9ARAC</name>
<proteinExistence type="predicted"/>
<dbReference type="Proteomes" id="UP001054837">
    <property type="component" value="Unassembled WGS sequence"/>
</dbReference>
<organism evidence="1 2">
    <name type="scientific">Caerostris darwini</name>
    <dbReference type="NCBI Taxonomy" id="1538125"/>
    <lineage>
        <taxon>Eukaryota</taxon>
        <taxon>Metazoa</taxon>
        <taxon>Ecdysozoa</taxon>
        <taxon>Arthropoda</taxon>
        <taxon>Chelicerata</taxon>
        <taxon>Arachnida</taxon>
        <taxon>Araneae</taxon>
        <taxon>Araneomorphae</taxon>
        <taxon>Entelegynae</taxon>
        <taxon>Araneoidea</taxon>
        <taxon>Araneidae</taxon>
        <taxon>Caerostris</taxon>
    </lineage>
</organism>
<accession>A0AAV4QG82</accession>